<dbReference type="GO" id="GO:0015833">
    <property type="term" value="P:peptide transport"/>
    <property type="evidence" value="ECO:0007669"/>
    <property type="project" value="InterPro"/>
</dbReference>
<evidence type="ECO:0000256" key="2">
    <source>
        <dbReference type="ARBA" id="ARBA00005417"/>
    </source>
</evidence>
<dbReference type="Gene3D" id="3.40.50.300">
    <property type="entry name" value="P-loop containing nucleotide triphosphate hydrolases"/>
    <property type="match status" value="2"/>
</dbReference>
<dbReference type="InterPro" id="IPR003593">
    <property type="entry name" value="AAA+_ATPase"/>
</dbReference>
<keyword evidence="8" id="KW-1185">Reference proteome</keyword>
<dbReference type="GO" id="GO:0016887">
    <property type="term" value="F:ATP hydrolysis activity"/>
    <property type="evidence" value="ECO:0007669"/>
    <property type="project" value="InterPro"/>
</dbReference>
<dbReference type="AlphaFoldDB" id="A0AA42CPM7"/>
<comment type="caution">
    <text evidence="7">The sequence shown here is derived from an EMBL/GenBank/DDBJ whole genome shotgun (WGS) entry which is preliminary data.</text>
</comment>
<proteinExistence type="inferred from homology"/>
<dbReference type="GO" id="GO:0005524">
    <property type="term" value="F:ATP binding"/>
    <property type="evidence" value="ECO:0007669"/>
    <property type="project" value="UniProtKB-KW"/>
</dbReference>
<dbReference type="InterPro" id="IPR017871">
    <property type="entry name" value="ABC_transporter-like_CS"/>
</dbReference>
<keyword evidence="4" id="KW-0547">Nucleotide-binding</keyword>
<evidence type="ECO:0000256" key="3">
    <source>
        <dbReference type="ARBA" id="ARBA00022448"/>
    </source>
</evidence>
<reference evidence="7" key="1">
    <citation type="submission" date="2022-05" db="EMBL/GenBank/DDBJ databases">
        <authorList>
            <person name="Pankratov T."/>
        </authorList>
    </citation>
    <scope>NUCLEOTIDE SEQUENCE</scope>
    <source>
        <strain evidence="7">BP6-180914</strain>
    </source>
</reference>
<evidence type="ECO:0000313" key="8">
    <source>
        <dbReference type="Proteomes" id="UP001165667"/>
    </source>
</evidence>
<comment type="subcellular location">
    <subcellularLocation>
        <location evidence="1">Cell inner membrane</location>
        <topology evidence="1">Peripheral membrane protein</topology>
    </subcellularLocation>
</comment>
<comment type="similarity">
    <text evidence="2">Belongs to the ABC transporter superfamily.</text>
</comment>
<evidence type="ECO:0000259" key="6">
    <source>
        <dbReference type="PROSITE" id="PS50893"/>
    </source>
</evidence>
<dbReference type="InterPro" id="IPR003439">
    <property type="entry name" value="ABC_transporter-like_ATP-bd"/>
</dbReference>
<dbReference type="PROSITE" id="PS00211">
    <property type="entry name" value="ABC_TRANSPORTER_1"/>
    <property type="match status" value="1"/>
</dbReference>
<protein>
    <submittedName>
        <fullName evidence="7">ABC transporter ATP-binding protein</fullName>
    </submittedName>
</protein>
<evidence type="ECO:0000256" key="1">
    <source>
        <dbReference type="ARBA" id="ARBA00004417"/>
    </source>
</evidence>
<dbReference type="GO" id="GO:0005886">
    <property type="term" value="C:plasma membrane"/>
    <property type="evidence" value="ECO:0007669"/>
    <property type="project" value="UniProtKB-SubCell"/>
</dbReference>
<dbReference type="PANTHER" id="PTHR43776:SF7">
    <property type="entry name" value="D,D-DIPEPTIDE TRANSPORT ATP-BINDING PROTEIN DDPF-RELATED"/>
    <property type="match status" value="1"/>
</dbReference>
<keyword evidence="5 7" id="KW-0067">ATP-binding</keyword>
<evidence type="ECO:0000256" key="4">
    <source>
        <dbReference type="ARBA" id="ARBA00022741"/>
    </source>
</evidence>
<sequence>MSETPDILRVNQLRISFQLQRGALDVVRGVSFRVPLGKTVALVGESGSGKTVISQAIMGLLPKAGSISGGQILFDDPLKVDGGEPVDIARLPRDGREIRHLRGGRIGMIFQEPMSSLSPVHTIGNQIEEALRLHRPIKAGEGRSITEAMLEMVGFKNPHRAYRQYAFELSGGLRQRAMLAMALICHPALLIADEPTTALDVTIQAQVLNLMRSLQSDLGMSILLITHDLGVVANMADEVVVIYHGEIMEAGSANDIFRHPQHPYLKALLAALPHFDMKPGERLTALRDTSGDLAPVMTSRRQTLAEQTSTAQPSTPILAVNNLRKTYPGKRSGILGKRAERVVAVSDVSFEIKRGECLGLVGESGSGKTSIGKLIMRAIKADSGSVVFNNGSGPVDVLALHGPAGRRFRTAIQMIFQDPVSSLSPRMTVLNIIREPLEIHNQGSPSEQTARVADLMSAVGLDRRFLNRYPHSFSGGQRQRIGIARALALDPELIICDEPVSALDVSVQAQVLNLLKDLQRELGLTYLFISHNLAVVDYIAQRIAVLANGRIVEIAPRGVLFRSPAHSYTQALLKAVPFPDLDHPLDFTSVALRGASNPKNWAPQFQDEGDPASLTPIDLGQGHIVLARATIDRKELVA</sequence>
<dbReference type="FunFam" id="3.40.50.300:FF:000016">
    <property type="entry name" value="Oligopeptide ABC transporter ATP-binding component"/>
    <property type="match status" value="1"/>
</dbReference>
<accession>A0AA42CPM7</accession>
<evidence type="ECO:0000313" key="7">
    <source>
        <dbReference type="EMBL" id="MCW6510577.1"/>
    </source>
</evidence>
<dbReference type="SUPFAM" id="SSF52540">
    <property type="entry name" value="P-loop containing nucleoside triphosphate hydrolases"/>
    <property type="match status" value="2"/>
</dbReference>
<dbReference type="InterPro" id="IPR050319">
    <property type="entry name" value="ABC_transp_ATP-bind"/>
</dbReference>
<dbReference type="PANTHER" id="PTHR43776">
    <property type="entry name" value="TRANSPORT ATP-BINDING PROTEIN"/>
    <property type="match status" value="1"/>
</dbReference>
<dbReference type="PROSITE" id="PS50893">
    <property type="entry name" value="ABC_TRANSPORTER_2"/>
    <property type="match status" value="2"/>
</dbReference>
<feature type="domain" description="ABC transporter" evidence="6">
    <location>
        <begin position="318"/>
        <end position="573"/>
    </location>
</feature>
<evidence type="ECO:0000256" key="5">
    <source>
        <dbReference type="ARBA" id="ARBA00022840"/>
    </source>
</evidence>
<dbReference type="EMBL" id="JAMOIM010000016">
    <property type="protein sequence ID" value="MCW6510577.1"/>
    <property type="molecule type" value="Genomic_DNA"/>
</dbReference>
<dbReference type="InterPro" id="IPR013563">
    <property type="entry name" value="Oligopep_ABC_C"/>
</dbReference>
<dbReference type="CDD" id="cd03257">
    <property type="entry name" value="ABC_NikE_OppD_transporters"/>
    <property type="match status" value="2"/>
</dbReference>
<dbReference type="InterPro" id="IPR027417">
    <property type="entry name" value="P-loop_NTPase"/>
</dbReference>
<feature type="domain" description="ABC transporter" evidence="6">
    <location>
        <begin position="8"/>
        <end position="269"/>
    </location>
</feature>
<dbReference type="Proteomes" id="UP001165667">
    <property type="component" value="Unassembled WGS sequence"/>
</dbReference>
<dbReference type="Pfam" id="PF00005">
    <property type="entry name" value="ABC_tran"/>
    <property type="match status" value="2"/>
</dbReference>
<gene>
    <name evidence="7" type="ORF">M8523_21390</name>
</gene>
<name>A0AA42CPM7_9HYPH</name>
<dbReference type="SMART" id="SM00382">
    <property type="entry name" value="AAA"/>
    <property type="match status" value="2"/>
</dbReference>
<dbReference type="GO" id="GO:0055085">
    <property type="term" value="P:transmembrane transport"/>
    <property type="evidence" value="ECO:0007669"/>
    <property type="project" value="UniProtKB-ARBA"/>
</dbReference>
<dbReference type="Pfam" id="PF08352">
    <property type="entry name" value="oligo_HPY"/>
    <property type="match status" value="2"/>
</dbReference>
<dbReference type="RefSeq" id="WP_282586949.1">
    <property type="nucleotide sequence ID" value="NZ_JAMOIM010000016.1"/>
</dbReference>
<organism evidence="7 8">
    <name type="scientific">Lichenifustis flavocetrariae</name>
    <dbReference type="NCBI Taxonomy" id="2949735"/>
    <lineage>
        <taxon>Bacteria</taxon>
        <taxon>Pseudomonadati</taxon>
        <taxon>Pseudomonadota</taxon>
        <taxon>Alphaproteobacteria</taxon>
        <taxon>Hyphomicrobiales</taxon>
        <taxon>Lichenihabitantaceae</taxon>
        <taxon>Lichenifustis</taxon>
    </lineage>
</organism>
<keyword evidence="3" id="KW-0813">Transport</keyword>
<dbReference type="NCBIfam" id="NF008453">
    <property type="entry name" value="PRK11308.1"/>
    <property type="match status" value="2"/>
</dbReference>